<reference evidence="1 2" key="2">
    <citation type="submission" date="2016-08" db="EMBL/GenBank/DDBJ databases">
        <title>Pervasive Adenine N6-methylation of Active Genes in Fungi.</title>
        <authorList>
            <consortium name="DOE Joint Genome Institute"/>
            <person name="Mondo S.J."/>
            <person name="Dannebaum R.O."/>
            <person name="Kuo R.C."/>
            <person name="Labutti K."/>
            <person name="Haridas S."/>
            <person name="Kuo A."/>
            <person name="Salamov A."/>
            <person name="Ahrendt S.R."/>
            <person name="Lipzen A."/>
            <person name="Sullivan W."/>
            <person name="Andreopoulos W.B."/>
            <person name="Clum A."/>
            <person name="Lindquist E."/>
            <person name="Daum C."/>
            <person name="Ramamoorthy G.K."/>
            <person name="Gryganskyi A."/>
            <person name="Culley D."/>
            <person name="Magnuson J.K."/>
            <person name="James T.Y."/>
            <person name="O'Malley M.A."/>
            <person name="Stajich J.E."/>
            <person name="Spatafora J.W."/>
            <person name="Visel A."/>
            <person name="Grigoriev I.V."/>
        </authorList>
    </citation>
    <scope>NUCLEOTIDE SEQUENCE [LARGE SCALE GENOMIC DNA]</scope>
    <source>
        <strain evidence="1 2">S4</strain>
    </source>
</reference>
<evidence type="ECO:0000313" key="2">
    <source>
        <dbReference type="Proteomes" id="UP000193944"/>
    </source>
</evidence>
<sequence length="187" mass="22859">MIFRKLLPFIFIYFILINIVYAKNFKLSKRSITEEKKCKNLNNKNIKIKHYTYSFLNKYSIVFTNGCYLQEEDEIVICNDNYHFTYIFYLQQNIYKEFYGSNKEGLNCKHNDTQIVDWNFYDDEGKSLIFNSDNQVQGNEFNKFNENHNYTFQFIFENQCTYNIKLDKVQYVKSFRRFVCNKEEKEE</sequence>
<reference evidence="1 2" key="1">
    <citation type="submission" date="2016-08" db="EMBL/GenBank/DDBJ databases">
        <title>A Parts List for Fungal Cellulosomes Revealed by Comparative Genomics.</title>
        <authorList>
            <consortium name="DOE Joint Genome Institute"/>
            <person name="Haitjema C.H."/>
            <person name="Gilmore S.P."/>
            <person name="Henske J.K."/>
            <person name="Solomon K.V."/>
            <person name="De Groot R."/>
            <person name="Kuo A."/>
            <person name="Mondo S.J."/>
            <person name="Salamov A.A."/>
            <person name="Labutti K."/>
            <person name="Zhao Z."/>
            <person name="Chiniquy J."/>
            <person name="Barry K."/>
            <person name="Brewer H.M."/>
            <person name="Purvine S.O."/>
            <person name="Wright A.T."/>
            <person name="Boxma B."/>
            <person name="Van Alen T."/>
            <person name="Hackstein J.H."/>
            <person name="Baker S.E."/>
            <person name="Grigoriev I.V."/>
            <person name="O'Malley M.A."/>
        </authorList>
    </citation>
    <scope>NUCLEOTIDE SEQUENCE [LARGE SCALE GENOMIC DNA]</scope>
    <source>
        <strain evidence="1 2">S4</strain>
    </source>
</reference>
<accession>A0A1Y1X8E8</accession>
<name>A0A1Y1X8E8_9FUNG</name>
<organism evidence="1 2">
    <name type="scientific">Anaeromyces robustus</name>
    <dbReference type="NCBI Taxonomy" id="1754192"/>
    <lineage>
        <taxon>Eukaryota</taxon>
        <taxon>Fungi</taxon>
        <taxon>Fungi incertae sedis</taxon>
        <taxon>Chytridiomycota</taxon>
        <taxon>Chytridiomycota incertae sedis</taxon>
        <taxon>Neocallimastigomycetes</taxon>
        <taxon>Neocallimastigales</taxon>
        <taxon>Neocallimastigaceae</taxon>
        <taxon>Anaeromyces</taxon>
    </lineage>
</organism>
<gene>
    <name evidence="1" type="ORF">BCR32DRAFT_267932</name>
</gene>
<keyword evidence="2" id="KW-1185">Reference proteome</keyword>
<dbReference type="AlphaFoldDB" id="A0A1Y1X8E8"/>
<proteinExistence type="predicted"/>
<dbReference type="EMBL" id="MCFG01000105">
    <property type="protein sequence ID" value="ORX82030.1"/>
    <property type="molecule type" value="Genomic_DNA"/>
</dbReference>
<comment type="caution">
    <text evidence="1">The sequence shown here is derived from an EMBL/GenBank/DDBJ whole genome shotgun (WGS) entry which is preliminary data.</text>
</comment>
<dbReference type="Proteomes" id="UP000193944">
    <property type="component" value="Unassembled WGS sequence"/>
</dbReference>
<evidence type="ECO:0000313" key="1">
    <source>
        <dbReference type="EMBL" id="ORX82030.1"/>
    </source>
</evidence>
<protein>
    <submittedName>
        <fullName evidence="1">Uncharacterized protein</fullName>
    </submittedName>
</protein>